<accession>A0A0C9VGM5</accession>
<dbReference type="AlphaFoldDB" id="A0A0C9VGM5"/>
<name>A0A0C9VGM5_SPHS4</name>
<keyword evidence="3" id="KW-1185">Reference proteome</keyword>
<dbReference type="Proteomes" id="UP000054279">
    <property type="component" value="Unassembled WGS sequence"/>
</dbReference>
<protein>
    <submittedName>
        <fullName evidence="2">Uncharacterized protein</fullName>
    </submittedName>
</protein>
<proteinExistence type="predicted"/>
<reference evidence="2 3" key="1">
    <citation type="submission" date="2014-06" db="EMBL/GenBank/DDBJ databases">
        <title>Evolutionary Origins and Diversification of the Mycorrhizal Mutualists.</title>
        <authorList>
            <consortium name="DOE Joint Genome Institute"/>
            <consortium name="Mycorrhizal Genomics Consortium"/>
            <person name="Kohler A."/>
            <person name="Kuo A."/>
            <person name="Nagy L.G."/>
            <person name="Floudas D."/>
            <person name="Copeland A."/>
            <person name="Barry K.W."/>
            <person name="Cichocki N."/>
            <person name="Veneault-Fourrey C."/>
            <person name="LaButti K."/>
            <person name="Lindquist E.A."/>
            <person name="Lipzen A."/>
            <person name="Lundell T."/>
            <person name="Morin E."/>
            <person name="Murat C."/>
            <person name="Riley R."/>
            <person name="Ohm R."/>
            <person name="Sun H."/>
            <person name="Tunlid A."/>
            <person name="Henrissat B."/>
            <person name="Grigoriev I.V."/>
            <person name="Hibbett D.S."/>
            <person name="Martin F."/>
        </authorList>
    </citation>
    <scope>NUCLEOTIDE SEQUENCE [LARGE SCALE GENOMIC DNA]</scope>
    <source>
        <strain evidence="2 3">SS14</strain>
    </source>
</reference>
<dbReference type="EMBL" id="KN837108">
    <property type="protein sequence ID" value="KIJ46189.1"/>
    <property type="molecule type" value="Genomic_DNA"/>
</dbReference>
<dbReference type="HOGENOM" id="CLU_1908040_0_0_1"/>
<keyword evidence="1" id="KW-0472">Membrane</keyword>
<evidence type="ECO:0000256" key="1">
    <source>
        <dbReference type="SAM" id="Phobius"/>
    </source>
</evidence>
<sequence length="133" mass="15203">MSRFHNIHPPPPSKDIPLNMIIRMFFFCPSLLHRTILMFRTKCTRGRTFTFDLFESLPNLEVPHINSSRFETLFYAPSSTLILPTLKILELSNIGLNESFLTFTLAPGEGIQAALPNLRSLIFHESVTNIPPF</sequence>
<organism evidence="2 3">
    <name type="scientific">Sphaerobolus stellatus (strain SS14)</name>
    <dbReference type="NCBI Taxonomy" id="990650"/>
    <lineage>
        <taxon>Eukaryota</taxon>
        <taxon>Fungi</taxon>
        <taxon>Dikarya</taxon>
        <taxon>Basidiomycota</taxon>
        <taxon>Agaricomycotina</taxon>
        <taxon>Agaricomycetes</taxon>
        <taxon>Phallomycetidae</taxon>
        <taxon>Geastrales</taxon>
        <taxon>Sphaerobolaceae</taxon>
        <taxon>Sphaerobolus</taxon>
    </lineage>
</organism>
<keyword evidence="1" id="KW-1133">Transmembrane helix</keyword>
<keyword evidence="1" id="KW-0812">Transmembrane</keyword>
<feature type="transmembrane region" description="Helical" evidence="1">
    <location>
        <begin position="20"/>
        <end position="39"/>
    </location>
</feature>
<evidence type="ECO:0000313" key="2">
    <source>
        <dbReference type="EMBL" id="KIJ46189.1"/>
    </source>
</evidence>
<evidence type="ECO:0000313" key="3">
    <source>
        <dbReference type="Proteomes" id="UP000054279"/>
    </source>
</evidence>
<gene>
    <name evidence="2" type="ORF">M422DRAFT_250229</name>
</gene>